<gene>
    <name evidence="2" type="ORF">SAMN05216388_1001159</name>
</gene>
<dbReference type="EMBL" id="FOCX01000001">
    <property type="protein sequence ID" value="SEN01544.1"/>
    <property type="molecule type" value="Genomic_DNA"/>
</dbReference>
<dbReference type="Proteomes" id="UP000198775">
    <property type="component" value="Unassembled WGS sequence"/>
</dbReference>
<reference evidence="3" key="1">
    <citation type="submission" date="2016-10" db="EMBL/GenBank/DDBJ databases">
        <authorList>
            <person name="Varghese N."/>
            <person name="Submissions S."/>
        </authorList>
    </citation>
    <scope>NUCLEOTIDE SEQUENCE [LARGE SCALE GENOMIC DNA]</scope>
    <source>
        <strain evidence="3">IBRC-M 10043</strain>
    </source>
</reference>
<feature type="transmembrane region" description="Helical" evidence="1">
    <location>
        <begin position="35"/>
        <end position="55"/>
    </location>
</feature>
<feature type="transmembrane region" description="Helical" evidence="1">
    <location>
        <begin position="67"/>
        <end position="88"/>
    </location>
</feature>
<feature type="transmembrane region" description="Helical" evidence="1">
    <location>
        <begin position="12"/>
        <end position="29"/>
    </location>
</feature>
<evidence type="ECO:0000313" key="2">
    <source>
        <dbReference type="EMBL" id="SEN01544.1"/>
    </source>
</evidence>
<evidence type="ECO:0000313" key="3">
    <source>
        <dbReference type="Proteomes" id="UP000198775"/>
    </source>
</evidence>
<keyword evidence="3" id="KW-1185">Reference proteome</keyword>
<keyword evidence="1" id="KW-1133">Transmembrane helix</keyword>
<proteinExistence type="predicted"/>
<dbReference type="AlphaFoldDB" id="A0A1H8D485"/>
<evidence type="ECO:0000256" key="1">
    <source>
        <dbReference type="SAM" id="Phobius"/>
    </source>
</evidence>
<keyword evidence="1" id="KW-0472">Membrane</keyword>
<accession>A0A1H8D485</accession>
<name>A0A1H8D485_9EURY</name>
<dbReference type="OrthoDB" id="240687at2157"/>
<dbReference type="RefSeq" id="WP_092656625.1">
    <property type="nucleotide sequence ID" value="NZ_FOCX01000001.1"/>
</dbReference>
<sequence>MDWDRLYGVQQFVVFAALAHIPLVVETRLSPALLIGWYVTMLAVAILALVTNIGWPALAREYETELGALEVGLCGVGCGVVTTVLLRVSDPTPYTYGLAAVAGVVAVALVGAALRPLVAARTAG</sequence>
<protein>
    <submittedName>
        <fullName evidence="2">Uncharacterized protein</fullName>
    </submittedName>
</protein>
<feature type="transmembrane region" description="Helical" evidence="1">
    <location>
        <begin position="94"/>
        <end position="114"/>
    </location>
</feature>
<organism evidence="2 3">
    <name type="scientific">Halorientalis persicus</name>
    <dbReference type="NCBI Taxonomy" id="1367881"/>
    <lineage>
        <taxon>Archaea</taxon>
        <taxon>Methanobacteriati</taxon>
        <taxon>Methanobacteriota</taxon>
        <taxon>Stenosarchaea group</taxon>
        <taxon>Halobacteria</taxon>
        <taxon>Halobacteriales</taxon>
        <taxon>Haloarculaceae</taxon>
        <taxon>Halorientalis</taxon>
    </lineage>
</organism>
<keyword evidence="1" id="KW-0812">Transmembrane</keyword>